<name>A0A4R7CT65_9SPHI</name>
<dbReference type="SUPFAM" id="SSF46785">
    <property type="entry name" value="Winged helix' DNA-binding domain"/>
    <property type="match status" value="1"/>
</dbReference>
<dbReference type="GO" id="GO:0005829">
    <property type="term" value="C:cytosol"/>
    <property type="evidence" value="ECO:0007669"/>
    <property type="project" value="TreeGrafter"/>
</dbReference>
<dbReference type="Gene3D" id="1.10.10.10">
    <property type="entry name" value="Winged helix-like DNA-binding domain superfamily/Winged helix DNA-binding domain"/>
    <property type="match status" value="1"/>
</dbReference>
<protein>
    <submittedName>
        <fullName evidence="5">DNA-binding Lrp family transcriptional regulator</fullName>
    </submittedName>
</protein>
<dbReference type="CDD" id="cd00090">
    <property type="entry name" value="HTH_ARSR"/>
    <property type="match status" value="1"/>
</dbReference>
<dbReference type="InterPro" id="IPR019887">
    <property type="entry name" value="Tscrpt_reg_AsnC/Lrp_C"/>
</dbReference>
<feature type="domain" description="HTH asnC-type" evidence="4">
    <location>
        <begin position="32"/>
        <end position="95"/>
    </location>
</feature>
<dbReference type="AlphaFoldDB" id="A0A4R7CT65"/>
<dbReference type="PRINTS" id="PR00033">
    <property type="entry name" value="HTHASNC"/>
</dbReference>
<dbReference type="InterPro" id="IPR000485">
    <property type="entry name" value="AsnC-type_HTH_dom"/>
</dbReference>
<dbReference type="Gene3D" id="3.30.70.920">
    <property type="match status" value="1"/>
</dbReference>
<keyword evidence="6" id="KW-1185">Reference proteome</keyword>
<dbReference type="GO" id="GO:0043200">
    <property type="term" value="P:response to amino acid"/>
    <property type="evidence" value="ECO:0007669"/>
    <property type="project" value="TreeGrafter"/>
</dbReference>
<comment type="caution">
    <text evidence="5">The sequence shown here is derived from an EMBL/GenBank/DDBJ whole genome shotgun (WGS) entry which is preliminary data.</text>
</comment>
<organism evidence="5 6">
    <name type="scientific">Sphingobacterium paludis</name>
    <dbReference type="NCBI Taxonomy" id="1476465"/>
    <lineage>
        <taxon>Bacteria</taxon>
        <taxon>Pseudomonadati</taxon>
        <taxon>Bacteroidota</taxon>
        <taxon>Sphingobacteriia</taxon>
        <taxon>Sphingobacteriales</taxon>
        <taxon>Sphingobacteriaceae</taxon>
        <taxon>Sphingobacterium</taxon>
    </lineage>
</organism>
<dbReference type="InterPro" id="IPR036390">
    <property type="entry name" value="WH_DNA-bd_sf"/>
</dbReference>
<evidence type="ECO:0000256" key="2">
    <source>
        <dbReference type="ARBA" id="ARBA00023125"/>
    </source>
</evidence>
<dbReference type="Pfam" id="PF13412">
    <property type="entry name" value="HTH_24"/>
    <property type="match status" value="1"/>
</dbReference>
<dbReference type="Proteomes" id="UP000294752">
    <property type="component" value="Unassembled WGS sequence"/>
</dbReference>
<dbReference type="InterPro" id="IPR011008">
    <property type="entry name" value="Dimeric_a/b-barrel"/>
</dbReference>
<evidence type="ECO:0000256" key="3">
    <source>
        <dbReference type="ARBA" id="ARBA00023163"/>
    </source>
</evidence>
<dbReference type="PANTHER" id="PTHR30154:SF34">
    <property type="entry name" value="TRANSCRIPTIONAL REGULATOR AZLB"/>
    <property type="match status" value="1"/>
</dbReference>
<dbReference type="GO" id="GO:0043565">
    <property type="term" value="F:sequence-specific DNA binding"/>
    <property type="evidence" value="ECO:0007669"/>
    <property type="project" value="InterPro"/>
</dbReference>
<dbReference type="Pfam" id="PF01037">
    <property type="entry name" value="AsnC_trans_reg"/>
    <property type="match status" value="1"/>
</dbReference>
<keyword evidence="3" id="KW-0804">Transcription</keyword>
<dbReference type="PANTHER" id="PTHR30154">
    <property type="entry name" value="LEUCINE-RESPONSIVE REGULATORY PROTEIN"/>
    <property type="match status" value="1"/>
</dbReference>
<reference evidence="5 6" key="1">
    <citation type="submission" date="2019-03" db="EMBL/GenBank/DDBJ databases">
        <title>Genomic Encyclopedia of Type Strains, Phase III (KMG-III): the genomes of soil and plant-associated and newly described type strains.</title>
        <authorList>
            <person name="Whitman W."/>
        </authorList>
    </citation>
    <scope>NUCLEOTIDE SEQUENCE [LARGE SCALE GENOMIC DNA]</scope>
    <source>
        <strain evidence="5 6">CGMCC 1.12801</strain>
    </source>
</reference>
<evidence type="ECO:0000256" key="1">
    <source>
        <dbReference type="ARBA" id="ARBA00023015"/>
    </source>
</evidence>
<sequence length="180" mass="20750">MFYFNVFIVILFFWRPDSMNKKEQIKSATFIPDNKDLQILRLLQADAKLSVRDIALKIHLSPTPTHERIKRLEQQGIIKEYIAVLDKKAIDRGLVVLCMVALSVHNKKTAGKFIEAVKLLPEVVEFYNISGDFDFMLKIVSSSMDSFHEFFVDRLSEIDGIGQTKSIFVMNTIKESHQIL</sequence>
<keyword evidence="1" id="KW-0805">Transcription regulation</keyword>
<accession>A0A4R7CT65</accession>
<dbReference type="SMART" id="SM00344">
    <property type="entry name" value="HTH_ASNC"/>
    <property type="match status" value="1"/>
</dbReference>
<dbReference type="InterPro" id="IPR011991">
    <property type="entry name" value="ArsR-like_HTH"/>
</dbReference>
<dbReference type="GO" id="GO:0006355">
    <property type="term" value="P:regulation of DNA-templated transcription"/>
    <property type="evidence" value="ECO:0007669"/>
    <property type="project" value="UniProtKB-ARBA"/>
</dbReference>
<keyword evidence="2 5" id="KW-0238">DNA-binding</keyword>
<dbReference type="InterPro" id="IPR036388">
    <property type="entry name" value="WH-like_DNA-bd_sf"/>
</dbReference>
<evidence type="ECO:0000313" key="6">
    <source>
        <dbReference type="Proteomes" id="UP000294752"/>
    </source>
</evidence>
<proteinExistence type="predicted"/>
<dbReference type="EMBL" id="SNZV01000009">
    <property type="protein sequence ID" value="TDS10239.1"/>
    <property type="molecule type" value="Genomic_DNA"/>
</dbReference>
<dbReference type="InterPro" id="IPR019888">
    <property type="entry name" value="Tscrpt_reg_AsnC-like"/>
</dbReference>
<evidence type="ECO:0000313" key="5">
    <source>
        <dbReference type="EMBL" id="TDS10239.1"/>
    </source>
</evidence>
<gene>
    <name evidence="5" type="ORF">B0I21_1094</name>
</gene>
<evidence type="ECO:0000259" key="4">
    <source>
        <dbReference type="PROSITE" id="PS50956"/>
    </source>
</evidence>
<dbReference type="PROSITE" id="PS50956">
    <property type="entry name" value="HTH_ASNC_2"/>
    <property type="match status" value="1"/>
</dbReference>
<dbReference type="SUPFAM" id="SSF54909">
    <property type="entry name" value="Dimeric alpha+beta barrel"/>
    <property type="match status" value="1"/>
</dbReference>